<dbReference type="EC" id="3.5.1.4" evidence="2"/>
<dbReference type="GO" id="GO:0004040">
    <property type="term" value="F:amidase activity"/>
    <property type="evidence" value="ECO:0007669"/>
    <property type="project" value="UniProtKB-EC"/>
</dbReference>
<dbReference type="SUPFAM" id="SSF75304">
    <property type="entry name" value="Amidase signature (AS) enzymes"/>
    <property type="match status" value="1"/>
</dbReference>
<name>A0ABT5MIJ3_9BURK</name>
<dbReference type="EMBL" id="JAQSIO010000007">
    <property type="protein sequence ID" value="MDD0816382.1"/>
    <property type="molecule type" value="Genomic_DNA"/>
</dbReference>
<dbReference type="Gene3D" id="3.90.1300.10">
    <property type="entry name" value="Amidase signature (AS) domain"/>
    <property type="match status" value="1"/>
</dbReference>
<evidence type="ECO:0000259" key="1">
    <source>
        <dbReference type="Pfam" id="PF01425"/>
    </source>
</evidence>
<dbReference type="RefSeq" id="WP_273928108.1">
    <property type="nucleotide sequence ID" value="NZ_JAQSIO010000007.1"/>
</dbReference>
<dbReference type="Pfam" id="PF01425">
    <property type="entry name" value="Amidase"/>
    <property type="match status" value="1"/>
</dbReference>
<dbReference type="InterPro" id="IPR023631">
    <property type="entry name" value="Amidase_dom"/>
</dbReference>
<keyword evidence="2" id="KW-0378">Hydrolase</keyword>
<protein>
    <submittedName>
        <fullName evidence="2">Amidase</fullName>
        <ecNumber evidence="2">3.5.1.4</ecNumber>
    </submittedName>
</protein>
<dbReference type="PANTHER" id="PTHR11895">
    <property type="entry name" value="TRANSAMIDASE"/>
    <property type="match status" value="1"/>
</dbReference>
<keyword evidence="3" id="KW-1185">Reference proteome</keyword>
<accession>A0ABT5MIJ3</accession>
<evidence type="ECO:0000313" key="2">
    <source>
        <dbReference type="EMBL" id="MDD0816382.1"/>
    </source>
</evidence>
<dbReference type="InterPro" id="IPR036928">
    <property type="entry name" value="AS_sf"/>
</dbReference>
<evidence type="ECO:0000313" key="3">
    <source>
        <dbReference type="Proteomes" id="UP001528672"/>
    </source>
</evidence>
<dbReference type="PANTHER" id="PTHR11895:SF173">
    <property type="entry name" value="GLUTAMYL-TRNA AMIDOTRANSFERASE SUBUNIT A"/>
    <property type="match status" value="1"/>
</dbReference>
<sequence>MSTDTSTTPALHELGAHALLQAYRERSLSPVEVTEAVIRQIECWEPALCATWLFRPEQALDQARASEARWLKGQPQGLLDGVPGTLKDNIATAGDPTPLGSAAVSLVPAAADAPPAARLKEAGAVIVSKTTMPDYGMLSSGLSTFHPLSRNPWDLSKGPGGSSAGAGAAAAAGYGPLHVGTDIGGSLRLPAGWCGIYSLKPSLGRIPIDPPFTGRAAGPMTRTVADSALMMATLSLPDARDTMSLPYQDIAWDQFDQGVDKLRGLRIGLLLDAGCGLPVEPEIRAAIERAAALFEQAGARVEPLAPFMTQAMLDGMDHYWRMRSHLDLSALPAAQADRVLPYIRQWADSAAGFDGPHVFNASQQFHLTRLAAVKACSAFDYVISPTSPMPAFAAELPSPTNDPLHGLEHIGFTVPFNMSEQPAASINCGYTQSGLPIGLQIAGARFDDLGVLQVSRAFELIRDAQRPWPQPPET</sequence>
<feature type="domain" description="Amidase" evidence="1">
    <location>
        <begin position="32"/>
        <end position="451"/>
    </location>
</feature>
<reference evidence="2 3" key="1">
    <citation type="submission" date="2023-02" db="EMBL/GenBank/DDBJ databases">
        <title>Bacterial whole genome sequence for Curvibacter sp. HBC28.</title>
        <authorList>
            <person name="Le V."/>
            <person name="Ko S.-R."/>
            <person name="Ahn C.-Y."/>
            <person name="Oh H.-M."/>
        </authorList>
    </citation>
    <scope>NUCLEOTIDE SEQUENCE [LARGE SCALE GENOMIC DNA]</scope>
    <source>
        <strain evidence="2 3">HBC28</strain>
    </source>
</reference>
<dbReference type="InterPro" id="IPR000120">
    <property type="entry name" value="Amidase"/>
</dbReference>
<dbReference type="Proteomes" id="UP001528672">
    <property type="component" value="Unassembled WGS sequence"/>
</dbReference>
<dbReference type="NCBIfam" id="NF005450">
    <property type="entry name" value="PRK07042.1"/>
    <property type="match status" value="1"/>
</dbReference>
<gene>
    <name evidence="2" type="ORF">PSQ39_17210</name>
</gene>
<organism evidence="2 3">
    <name type="scientific">Curvibacter microcysteis</name>
    <dbReference type="NCBI Taxonomy" id="3026419"/>
    <lineage>
        <taxon>Bacteria</taxon>
        <taxon>Pseudomonadati</taxon>
        <taxon>Pseudomonadota</taxon>
        <taxon>Betaproteobacteria</taxon>
        <taxon>Burkholderiales</taxon>
        <taxon>Comamonadaceae</taxon>
        <taxon>Curvibacter</taxon>
    </lineage>
</organism>
<comment type="caution">
    <text evidence="2">The sequence shown here is derived from an EMBL/GenBank/DDBJ whole genome shotgun (WGS) entry which is preliminary data.</text>
</comment>
<proteinExistence type="predicted"/>